<organism evidence="1 2">
    <name type="scientific">Morganella morganii</name>
    <name type="common">Proteus morganii</name>
    <dbReference type="NCBI Taxonomy" id="582"/>
    <lineage>
        <taxon>Bacteria</taxon>
        <taxon>Pseudomonadati</taxon>
        <taxon>Pseudomonadota</taxon>
        <taxon>Gammaproteobacteria</taxon>
        <taxon>Enterobacterales</taxon>
        <taxon>Morganellaceae</taxon>
        <taxon>Morganella</taxon>
    </lineage>
</organism>
<sequence length="86" mass="9328">MTAIVFPHVCCNDGIITDLYGYGCIPANLGLPEKFADKKNFFSSSNQAGVRPSENSDISFVTLSTGHVGVWSNTAGEFLWYFTGSK</sequence>
<proteinExistence type="predicted"/>
<accession>A0A0D8L2F3</accession>
<protein>
    <submittedName>
        <fullName evidence="1">Uncharacterized protein</fullName>
    </submittedName>
</protein>
<dbReference type="EMBL" id="JZSH01000494">
    <property type="protein sequence ID" value="KJF75869.1"/>
    <property type="molecule type" value="Genomic_DNA"/>
</dbReference>
<evidence type="ECO:0000313" key="2">
    <source>
        <dbReference type="Proteomes" id="UP000032582"/>
    </source>
</evidence>
<dbReference type="Proteomes" id="UP000032582">
    <property type="component" value="Unassembled WGS sequence"/>
</dbReference>
<comment type="caution">
    <text evidence="1">The sequence shown here is derived from an EMBL/GenBank/DDBJ whole genome shotgun (WGS) entry which is preliminary data.</text>
</comment>
<reference evidence="1 2" key="1">
    <citation type="submission" date="2015-02" db="EMBL/GenBank/DDBJ databases">
        <title>Whole genome shotgun sequencing of cultured foodborne pathogen.</title>
        <authorList>
            <person name="Timme R."/>
            <person name="Allard M.W."/>
            <person name="Strain E."/>
            <person name="Evans P.S."/>
            <person name="Brown E."/>
        </authorList>
    </citation>
    <scope>NUCLEOTIDE SEQUENCE [LARGE SCALE GENOMIC DNA]</scope>
    <source>
        <strain evidence="1 2">GCSL-TSO-24</strain>
    </source>
</reference>
<dbReference type="AlphaFoldDB" id="A0A0D8L2F3"/>
<name>A0A0D8L2F3_MORMO</name>
<dbReference type="PATRIC" id="fig|582.24.peg.6834"/>
<evidence type="ECO:0000313" key="1">
    <source>
        <dbReference type="EMBL" id="KJF75869.1"/>
    </source>
</evidence>
<gene>
    <name evidence="1" type="ORF">UA45_21480</name>
</gene>